<dbReference type="EMBL" id="BJLP01000004">
    <property type="protein sequence ID" value="GEA79923.1"/>
    <property type="molecule type" value="Genomic_DNA"/>
</dbReference>
<evidence type="ECO:0000313" key="1">
    <source>
        <dbReference type="EMBL" id="GEA79923.1"/>
    </source>
</evidence>
<dbReference type="RefSeq" id="WP_141318230.1">
    <property type="nucleotide sequence ID" value="NZ_BJLP01000004.1"/>
</dbReference>
<dbReference type="Proteomes" id="UP000315842">
    <property type="component" value="Unassembled WGS sequence"/>
</dbReference>
<evidence type="ECO:0000313" key="2">
    <source>
        <dbReference type="Proteomes" id="UP000315842"/>
    </source>
</evidence>
<protein>
    <submittedName>
        <fullName evidence="1">Uncharacterized protein</fullName>
    </submittedName>
</protein>
<dbReference type="AlphaFoldDB" id="A0A4Y3K7D3"/>
<gene>
    <name evidence="1" type="ORF">CUD01_03670</name>
</gene>
<sequence length="262" mass="28057">MTRLDVARRVYVGATRVGAIYRGSQKLATTRTNFATDPQPTLLSGSNVLGWHTGRWFGKAPAAGTHTLVTGATDGPVGITCYLRKTWTASPPLMTDSGDTGFQIGGTAARRLAVQPGEIWTFSAYLRPSIKRNLNLDVYCYAADGVTSVTPSGWGSQRAFPSGALIRPGVTASRVLAEAGQWARVSLTMTVPEDVYKIDLMADSNGVATNGEQLWGPGDTLDGTALLAERGSELRPYFDPLMEPRAEWTGVASRSASTLWTL</sequence>
<proteinExistence type="predicted"/>
<name>A0A4Y3K7D3_CELUD</name>
<organism evidence="1 2">
    <name type="scientific">Cellulomonas uda</name>
    <dbReference type="NCBI Taxonomy" id="1714"/>
    <lineage>
        <taxon>Bacteria</taxon>
        <taxon>Bacillati</taxon>
        <taxon>Actinomycetota</taxon>
        <taxon>Actinomycetes</taxon>
        <taxon>Micrococcales</taxon>
        <taxon>Cellulomonadaceae</taxon>
        <taxon>Cellulomonas</taxon>
    </lineage>
</organism>
<comment type="caution">
    <text evidence="1">The sequence shown here is derived from an EMBL/GenBank/DDBJ whole genome shotgun (WGS) entry which is preliminary data.</text>
</comment>
<keyword evidence="2" id="KW-1185">Reference proteome</keyword>
<reference evidence="1 2" key="1">
    <citation type="submission" date="2019-06" db="EMBL/GenBank/DDBJ databases">
        <title>Whole genome shotgun sequence of Cellulomonas uda NBRC 3747.</title>
        <authorList>
            <person name="Hosoyama A."/>
            <person name="Uohara A."/>
            <person name="Ohji S."/>
            <person name="Ichikawa N."/>
        </authorList>
    </citation>
    <scope>NUCLEOTIDE SEQUENCE [LARGE SCALE GENOMIC DNA]</scope>
    <source>
        <strain evidence="1 2">NBRC 3747</strain>
    </source>
</reference>
<accession>A0A4Y3K7D3</accession>